<dbReference type="VEuPathDB" id="VectorBase:RPRC007689"/>
<dbReference type="OMA" id="HEAHISH"/>
<organism evidence="2 3">
    <name type="scientific">Rhodnius prolixus</name>
    <name type="common">Triatomid bug</name>
    <dbReference type="NCBI Taxonomy" id="13249"/>
    <lineage>
        <taxon>Eukaryota</taxon>
        <taxon>Metazoa</taxon>
        <taxon>Ecdysozoa</taxon>
        <taxon>Arthropoda</taxon>
        <taxon>Hexapoda</taxon>
        <taxon>Insecta</taxon>
        <taxon>Pterygota</taxon>
        <taxon>Neoptera</taxon>
        <taxon>Paraneoptera</taxon>
        <taxon>Hemiptera</taxon>
        <taxon>Heteroptera</taxon>
        <taxon>Panheteroptera</taxon>
        <taxon>Cimicomorpha</taxon>
        <taxon>Reduviidae</taxon>
        <taxon>Triatominae</taxon>
        <taxon>Rhodnius</taxon>
    </lineage>
</organism>
<dbReference type="Proteomes" id="UP000015103">
    <property type="component" value="Unassembled WGS sequence"/>
</dbReference>
<sequence length="719" mass="79684">MANSKSDSASTTSTDTMETVPLNSSFRPVLSYGSMFNYYNFLRRGSVQVNKNGATALHFAATKGKINFVRALILQNADVNAEDQDQWTPLLCATKEGYLDICQELLDRDANIEHRDMGGWSALMWASYKGHTDIALMLLERGADHNAHGNYHISSLLWAAGRGHTAIAKALIEHGAKVNVGDKHSWTALLVATMGNHIDVVMSLLQCRPNVNAVDKDGCSALTIACKEGFTEIAVALLAAGAYINIQDRSGDTNLIHAVKGGHRSIIDALLKRYADVDIPGKERKTVTYTAIEKGNIPVLKMLLTANPDLEIATKDGDTPLLRAVRNRNAEAVQLLLERKAKVSAVDRWGDTVLHIAMRARSKAVVEILLRNPKHSQLLYRPNRAGETPYNIDMAHAKTILGRIFGDRRLNTSEDSENFFCYELYSSAIADMLSEPSLTVPIVVGLYAKWGSGKSFLLNKLREEMTNFARQWSQQSVHFSWVLMIIMVHIALIAGVVAGLSSWSWMFGVLLCIGLIIFSYTVLILLWYFSHRFYFTDQTRIGNTATGENSVVQMIGSLYDSIEADHGILATRLFRAFRPKPCNKIVLYFREEKSLSRTTIELVCGICGGLVLVAITANIYTIGQLVQALIFSQRKHVQRAVSRLETIKSEGFLECVRAETSLMTDMVKSIDGFTRRQTRLVIVVDGLEACDRDKIQPLRASRTAPLVIPRTGSGPMKGV</sequence>
<dbReference type="HOGENOM" id="CLU_384668_0_0_1"/>
<dbReference type="InterPro" id="IPR011646">
    <property type="entry name" value="KAP_P-loop"/>
</dbReference>
<dbReference type="eggNOG" id="KOG0502">
    <property type="taxonomic scope" value="Eukaryota"/>
</dbReference>
<dbReference type="STRING" id="13249.T1HUG9"/>
<keyword evidence="3" id="KW-1185">Reference proteome</keyword>
<evidence type="ECO:0000313" key="3">
    <source>
        <dbReference type="Proteomes" id="UP000015103"/>
    </source>
</evidence>
<dbReference type="Gene3D" id="1.25.40.20">
    <property type="entry name" value="Ankyrin repeat-containing domain"/>
    <property type="match status" value="1"/>
</dbReference>
<protein>
    <submittedName>
        <fullName evidence="2">ANK_REP_REGION domain-containing protein</fullName>
    </submittedName>
</protein>
<reference evidence="2" key="1">
    <citation type="submission" date="2015-05" db="UniProtKB">
        <authorList>
            <consortium name="EnsemblMetazoa"/>
        </authorList>
    </citation>
    <scope>IDENTIFICATION</scope>
</reference>
<dbReference type="InParanoid" id="T1HUG9"/>
<dbReference type="GO" id="GO:0019887">
    <property type="term" value="F:protein kinase regulator activity"/>
    <property type="evidence" value="ECO:0007669"/>
    <property type="project" value="TreeGrafter"/>
</dbReference>
<dbReference type="Pfam" id="PF07693">
    <property type="entry name" value="KAP_NTPase"/>
    <property type="match status" value="1"/>
</dbReference>
<proteinExistence type="predicted"/>
<dbReference type="SUPFAM" id="SSF48403">
    <property type="entry name" value="Ankyrin repeat"/>
    <property type="match status" value="1"/>
</dbReference>
<dbReference type="InterPro" id="IPR036770">
    <property type="entry name" value="Ankyrin_rpt-contain_sf"/>
</dbReference>
<dbReference type="PRINTS" id="PR01415">
    <property type="entry name" value="ANKYRIN"/>
</dbReference>
<dbReference type="InterPro" id="IPR052771">
    <property type="entry name" value="Neurotrophin_sig_adaptor"/>
</dbReference>
<dbReference type="EMBL" id="ACPB03005522">
    <property type="status" value="NOT_ANNOTATED_CDS"/>
    <property type="molecule type" value="Genomic_DNA"/>
</dbReference>
<dbReference type="PANTHER" id="PTHR24116">
    <property type="entry name" value="KINASE D-INTERACTING SUBSTRATE OF 220 KDA"/>
    <property type="match status" value="1"/>
</dbReference>
<dbReference type="EnsemblMetazoa" id="RPRC007689-RA">
    <property type="protein sequence ID" value="RPRC007689-PA"/>
    <property type="gene ID" value="RPRC007689"/>
</dbReference>
<dbReference type="Pfam" id="PF00023">
    <property type="entry name" value="Ank"/>
    <property type="match status" value="1"/>
</dbReference>
<accession>T1HUG9</accession>
<evidence type="ECO:0000259" key="1">
    <source>
        <dbReference type="Pfam" id="PF07693"/>
    </source>
</evidence>
<dbReference type="PANTHER" id="PTHR24116:SF0">
    <property type="entry name" value="KINASE D-INTERACTING SUBSTRATE OF 220 KDA"/>
    <property type="match status" value="1"/>
</dbReference>
<dbReference type="InterPro" id="IPR002110">
    <property type="entry name" value="Ankyrin_rpt"/>
</dbReference>
<dbReference type="PROSITE" id="PS50297">
    <property type="entry name" value="ANK_REP_REGION"/>
    <property type="match status" value="4"/>
</dbReference>
<dbReference type="PROSITE" id="PS50088">
    <property type="entry name" value="ANK_REPEAT"/>
    <property type="match status" value="7"/>
</dbReference>
<name>T1HUG9_RHOPR</name>
<dbReference type="Pfam" id="PF12796">
    <property type="entry name" value="Ank_2"/>
    <property type="match status" value="3"/>
</dbReference>
<dbReference type="SMART" id="SM00248">
    <property type="entry name" value="ANK"/>
    <property type="match status" value="10"/>
</dbReference>
<dbReference type="AlphaFoldDB" id="T1HUG9"/>
<evidence type="ECO:0000313" key="2">
    <source>
        <dbReference type="EnsemblMetazoa" id="RPRC007689-PA"/>
    </source>
</evidence>
<dbReference type="GO" id="GO:0030165">
    <property type="term" value="F:PDZ domain binding"/>
    <property type="evidence" value="ECO:0007669"/>
    <property type="project" value="TreeGrafter"/>
</dbReference>
<feature type="domain" description="KAP NTPase" evidence="1">
    <location>
        <begin position="422"/>
        <end position="696"/>
    </location>
</feature>